<dbReference type="OrthoDB" id="8587655at2"/>
<dbReference type="PANTHER" id="PTHR30126:SF98">
    <property type="entry name" value="HTH-TYPE TRANSCRIPTIONAL ACTIVATOR BAUR"/>
    <property type="match status" value="1"/>
</dbReference>
<evidence type="ECO:0000313" key="6">
    <source>
        <dbReference type="EMBL" id="TDG20589.1"/>
    </source>
</evidence>
<dbReference type="PROSITE" id="PS50931">
    <property type="entry name" value="HTH_LYSR"/>
    <property type="match status" value="1"/>
</dbReference>
<evidence type="ECO:0000256" key="3">
    <source>
        <dbReference type="ARBA" id="ARBA00023125"/>
    </source>
</evidence>
<dbReference type="GO" id="GO:0003700">
    <property type="term" value="F:DNA-binding transcription factor activity"/>
    <property type="evidence" value="ECO:0007669"/>
    <property type="project" value="InterPro"/>
</dbReference>
<dbReference type="PANTHER" id="PTHR30126">
    <property type="entry name" value="HTH-TYPE TRANSCRIPTIONAL REGULATOR"/>
    <property type="match status" value="1"/>
</dbReference>
<dbReference type="Gene3D" id="3.40.190.290">
    <property type="match status" value="1"/>
</dbReference>
<keyword evidence="7" id="KW-1185">Reference proteome</keyword>
<sequence length="312" mass="34630">MKLQDTDLKLLRIFETIVQCGGFAAAQPILNIGASSISEYMAQLETRLGIRLCERGRGGFRLTDDGIQLHEAAQRLLGAVDTFQMEAGALRNQLQGALHFGMVEAILTDQHSPLPVAIRHFGRAAPDVRLQVQIETPGDMERHVLDGRLHLAVGPFPTQIAGLNYTPLYREEQGLYCAATHPLSEHAHERIPIGALSQYRLAARAYLGTQELKLLRMSHASALVDNVEGRAMLILSGNYIGFLPPHYARPWVDSGLLLRVDPEHYVTHLEFSIIMRKGVQPARVVQSFYEHLLEAAAELGGHRARTRRKAAT</sequence>
<dbReference type="Gene3D" id="1.10.10.10">
    <property type="entry name" value="Winged helix-like DNA-binding domain superfamily/Winged helix DNA-binding domain"/>
    <property type="match status" value="1"/>
</dbReference>
<keyword evidence="3" id="KW-0238">DNA-binding</keyword>
<evidence type="ECO:0000259" key="5">
    <source>
        <dbReference type="PROSITE" id="PS50931"/>
    </source>
</evidence>
<comment type="similarity">
    <text evidence="1">Belongs to the LysR transcriptional regulatory family.</text>
</comment>
<dbReference type="CDD" id="cd05466">
    <property type="entry name" value="PBP2_LTTR_substrate"/>
    <property type="match status" value="1"/>
</dbReference>
<evidence type="ECO:0000256" key="4">
    <source>
        <dbReference type="ARBA" id="ARBA00023163"/>
    </source>
</evidence>
<dbReference type="AlphaFoldDB" id="A0A4R5M5N8"/>
<protein>
    <submittedName>
        <fullName evidence="6">LysR family transcriptional regulator</fullName>
    </submittedName>
</protein>
<comment type="caution">
    <text evidence="6">The sequence shown here is derived from an EMBL/GenBank/DDBJ whole genome shotgun (WGS) entry which is preliminary data.</text>
</comment>
<dbReference type="GO" id="GO:0000976">
    <property type="term" value="F:transcription cis-regulatory region binding"/>
    <property type="evidence" value="ECO:0007669"/>
    <property type="project" value="TreeGrafter"/>
</dbReference>
<proteinExistence type="inferred from homology"/>
<keyword evidence="4" id="KW-0804">Transcription</keyword>
<dbReference type="InterPro" id="IPR036390">
    <property type="entry name" value="WH_DNA-bd_sf"/>
</dbReference>
<evidence type="ECO:0000256" key="2">
    <source>
        <dbReference type="ARBA" id="ARBA00023015"/>
    </source>
</evidence>
<feature type="domain" description="HTH lysR-type" evidence="5">
    <location>
        <begin position="6"/>
        <end position="63"/>
    </location>
</feature>
<dbReference type="SUPFAM" id="SSF53850">
    <property type="entry name" value="Periplasmic binding protein-like II"/>
    <property type="match status" value="1"/>
</dbReference>
<accession>A0A4R5M5N8</accession>
<dbReference type="InterPro" id="IPR005119">
    <property type="entry name" value="LysR_subst-bd"/>
</dbReference>
<dbReference type="RefSeq" id="WP_133197665.1">
    <property type="nucleotide sequence ID" value="NZ_JBHUCW010000005.1"/>
</dbReference>
<name>A0A4R5M5N8_9BURK</name>
<reference evidence="6 7" key="1">
    <citation type="submission" date="2019-03" db="EMBL/GenBank/DDBJ databases">
        <title>Paraburkholderia sp. 4M-K11, isolated from subtropical forest soil.</title>
        <authorList>
            <person name="Gao Z.-H."/>
            <person name="Qiu L.-H."/>
        </authorList>
    </citation>
    <scope>NUCLEOTIDE SEQUENCE [LARGE SCALE GENOMIC DNA]</scope>
    <source>
        <strain evidence="6 7">4M-K11</strain>
    </source>
</reference>
<dbReference type="InterPro" id="IPR036388">
    <property type="entry name" value="WH-like_DNA-bd_sf"/>
</dbReference>
<dbReference type="EMBL" id="SMRP01000015">
    <property type="protein sequence ID" value="TDG20589.1"/>
    <property type="molecule type" value="Genomic_DNA"/>
</dbReference>
<evidence type="ECO:0000313" key="7">
    <source>
        <dbReference type="Proteomes" id="UP000295722"/>
    </source>
</evidence>
<keyword evidence="2" id="KW-0805">Transcription regulation</keyword>
<dbReference type="Proteomes" id="UP000295722">
    <property type="component" value="Unassembled WGS sequence"/>
</dbReference>
<gene>
    <name evidence="6" type="ORF">EYW47_25785</name>
</gene>
<dbReference type="Pfam" id="PF03466">
    <property type="entry name" value="LysR_substrate"/>
    <property type="match status" value="1"/>
</dbReference>
<dbReference type="SUPFAM" id="SSF46785">
    <property type="entry name" value="Winged helix' DNA-binding domain"/>
    <property type="match status" value="1"/>
</dbReference>
<organism evidence="6 7">
    <name type="scientific">Paraburkholderia silviterrae</name>
    <dbReference type="NCBI Taxonomy" id="2528715"/>
    <lineage>
        <taxon>Bacteria</taxon>
        <taxon>Pseudomonadati</taxon>
        <taxon>Pseudomonadota</taxon>
        <taxon>Betaproteobacteria</taxon>
        <taxon>Burkholderiales</taxon>
        <taxon>Burkholderiaceae</taxon>
        <taxon>Paraburkholderia</taxon>
    </lineage>
</organism>
<dbReference type="InterPro" id="IPR000847">
    <property type="entry name" value="LysR_HTH_N"/>
</dbReference>
<dbReference type="Pfam" id="PF00126">
    <property type="entry name" value="HTH_1"/>
    <property type="match status" value="1"/>
</dbReference>
<evidence type="ECO:0000256" key="1">
    <source>
        <dbReference type="ARBA" id="ARBA00009437"/>
    </source>
</evidence>